<feature type="signal peptide" evidence="1">
    <location>
        <begin position="1"/>
        <end position="24"/>
    </location>
</feature>
<keyword evidence="3" id="KW-1185">Reference proteome</keyword>
<dbReference type="RefSeq" id="WP_089231567.1">
    <property type="nucleotide sequence ID" value="NZ_FZOY01000001.1"/>
</dbReference>
<dbReference type="EMBL" id="FZOY01000001">
    <property type="protein sequence ID" value="SNS19450.1"/>
    <property type="molecule type" value="Genomic_DNA"/>
</dbReference>
<evidence type="ECO:0000313" key="3">
    <source>
        <dbReference type="Proteomes" id="UP000198426"/>
    </source>
</evidence>
<protein>
    <submittedName>
        <fullName evidence="2">Uncharacterized protein</fullName>
    </submittedName>
</protein>
<dbReference type="AlphaFoldDB" id="A0A239CH67"/>
<reference evidence="2 3" key="1">
    <citation type="submission" date="2017-06" db="EMBL/GenBank/DDBJ databases">
        <authorList>
            <person name="Kim H.J."/>
            <person name="Triplett B.A."/>
        </authorList>
    </citation>
    <scope>NUCLEOTIDE SEQUENCE [LARGE SCALE GENOMIC DNA]</scope>
    <source>
        <strain evidence="2 3">DSM 29339</strain>
    </source>
</reference>
<dbReference type="OrthoDB" id="573055at2"/>
<evidence type="ECO:0000313" key="2">
    <source>
        <dbReference type="EMBL" id="SNS19450.1"/>
    </source>
</evidence>
<gene>
    <name evidence="2" type="ORF">SAMN05421757_101289</name>
</gene>
<feature type="chain" id="PRO_5012669753" evidence="1">
    <location>
        <begin position="25"/>
        <end position="124"/>
    </location>
</feature>
<sequence length="124" mass="13151">MISIISLSRAAVLCLGLAAGPALADPAVIEAVEARRSGPAWTFSVTLSHADTGWEDYADGWRVRAPDGRILGTRVLVHPHVEEQPFTRSLSNVMIPDGITEVAIEASTLTGGWEGTLFPVSLAD</sequence>
<organism evidence="2 3">
    <name type="scientific">Tropicimonas sediminicola</name>
    <dbReference type="NCBI Taxonomy" id="1031541"/>
    <lineage>
        <taxon>Bacteria</taxon>
        <taxon>Pseudomonadati</taxon>
        <taxon>Pseudomonadota</taxon>
        <taxon>Alphaproteobacteria</taxon>
        <taxon>Rhodobacterales</taxon>
        <taxon>Roseobacteraceae</taxon>
        <taxon>Tropicimonas</taxon>
    </lineage>
</organism>
<keyword evidence="1" id="KW-0732">Signal</keyword>
<dbReference type="Proteomes" id="UP000198426">
    <property type="component" value="Unassembled WGS sequence"/>
</dbReference>
<evidence type="ECO:0000256" key="1">
    <source>
        <dbReference type="SAM" id="SignalP"/>
    </source>
</evidence>
<proteinExistence type="predicted"/>
<accession>A0A239CH67</accession>
<name>A0A239CH67_9RHOB</name>